<dbReference type="CDD" id="cd02257">
    <property type="entry name" value="Peptidase_C19"/>
    <property type="match status" value="1"/>
</dbReference>
<dbReference type="STRING" id="1169540.A0A0G4FM77"/>
<feature type="domain" description="UBA" evidence="20">
    <location>
        <begin position="735"/>
        <end position="775"/>
    </location>
</feature>
<dbReference type="Pfam" id="PF00443">
    <property type="entry name" value="UCH"/>
    <property type="match status" value="1"/>
</dbReference>
<dbReference type="EMBL" id="CDMY01000461">
    <property type="protein sequence ID" value="CEM14944.1"/>
    <property type="molecule type" value="Genomic_DNA"/>
</dbReference>
<feature type="domain" description="UBP-type" evidence="22">
    <location>
        <begin position="170"/>
        <end position="287"/>
    </location>
</feature>
<dbReference type="FunFam" id="1.10.8.10:FF:000086">
    <property type="entry name" value="Ubiquitin carboxyl-terminal hydrolase"/>
    <property type="match status" value="1"/>
</dbReference>
<dbReference type="FunCoup" id="A0A0G4FM77">
    <property type="interactions" value="430"/>
</dbReference>
<evidence type="ECO:0000256" key="11">
    <source>
        <dbReference type="ARBA" id="ARBA00022807"/>
    </source>
</evidence>
<dbReference type="PROSITE" id="PS50030">
    <property type="entry name" value="UBA"/>
    <property type="match status" value="2"/>
</dbReference>
<comment type="catalytic activity">
    <reaction evidence="1">
        <text>Thiol-dependent hydrolysis of ester, thioester, amide, peptide and isopeptide bonds formed by the C-terminal Gly of ubiquitin (a 76-residue protein attached to proteins as an intracellular targeting signal).</text>
        <dbReference type="EC" id="3.4.19.12"/>
    </reaction>
</comment>
<dbReference type="SUPFAM" id="SSF57850">
    <property type="entry name" value="RING/U-box"/>
    <property type="match status" value="1"/>
</dbReference>
<dbReference type="GO" id="GO:0016579">
    <property type="term" value="P:protein deubiquitination"/>
    <property type="evidence" value="ECO:0007669"/>
    <property type="project" value="InterPro"/>
</dbReference>
<dbReference type="Pfam" id="PF00627">
    <property type="entry name" value="UBA"/>
    <property type="match status" value="1"/>
</dbReference>
<evidence type="ECO:0000256" key="19">
    <source>
        <dbReference type="SAM" id="MobiDB-lite"/>
    </source>
</evidence>
<evidence type="ECO:0000256" key="9">
    <source>
        <dbReference type="ARBA" id="ARBA00022786"/>
    </source>
</evidence>
<dbReference type="InterPro" id="IPR038765">
    <property type="entry name" value="Papain-like_cys_pep_sf"/>
</dbReference>
<evidence type="ECO:0000256" key="8">
    <source>
        <dbReference type="ARBA" id="ARBA00022771"/>
    </source>
</evidence>
<feature type="region of interest" description="Disordered" evidence="19">
    <location>
        <begin position="708"/>
        <end position="734"/>
    </location>
</feature>
<dbReference type="Pfam" id="PF02148">
    <property type="entry name" value="zf-UBP"/>
    <property type="match status" value="1"/>
</dbReference>
<dbReference type="GO" id="GO:0004843">
    <property type="term" value="F:cysteine-type deubiquitinase activity"/>
    <property type="evidence" value="ECO:0007669"/>
    <property type="project" value="UniProtKB-EC"/>
</dbReference>
<feature type="binding site" evidence="17">
    <location>
        <position position="194"/>
    </location>
    <ligand>
        <name>Zn(2+)</name>
        <dbReference type="ChEBI" id="CHEBI:29105"/>
    </ligand>
</feature>
<keyword evidence="11" id="KW-0788">Thiol protease</keyword>
<dbReference type="InterPro" id="IPR016652">
    <property type="entry name" value="Ubiquitinyl_hydrolase"/>
</dbReference>
<dbReference type="OrthoDB" id="361536at2759"/>
<dbReference type="InterPro" id="IPR041432">
    <property type="entry name" value="UBP13_Znf-UBP_var"/>
</dbReference>
<dbReference type="InterPro" id="IPR001607">
    <property type="entry name" value="Znf_UBP"/>
</dbReference>
<evidence type="ECO:0000256" key="1">
    <source>
        <dbReference type="ARBA" id="ARBA00000707"/>
    </source>
</evidence>
<dbReference type="InterPro" id="IPR001394">
    <property type="entry name" value="Peptidase_C19_UCH"/>
</dbReference>
<feature type="compositionally biased region" description="Gly residues" evidence="19">
    <location>
        <begin position="724"/>
        <end position="733"/>
    </location>
</feature>
<gene>
    <name evidence="23" type="ORF">Vbra_21500</name>
</gene>
<keyword evidence="24" id="KW-1185">Reference proteome</keyword>
<evidence type="ECO:0000259" key="21">
    <source>
        <dbReference type="PROSITE" id="PS50235"/>
    </source>
</evidence>
<dbReference type="PROSITE" id="PS50235">
    <property type="entry name" value="USP_3"/>
    <property type="match status" value="1"/>
</dbReference>
<dbReference type="SUPFAM" id="SSF46934">
    <property type="entry name" value="UBA-like"/>
    <property type="match status" value="1"/>
</dbReference>
<evidence type="ECO:0000256" key="3">
    <source>
        <dbReference type="ARBA" id="ARBA00012759"/>
    </source>
</evidence>
<dbReference type="GO" id="GO:0005634">
    <property type="term" value="C:nucleus"/>
    <property type="evidence" value="ECO:0007669"/>
    <property type="project" value="TreeGrafter"/>
</dbReference>
<evidence type="ECO:0000256" key="17">
    <source>
        <dbReference type="PIRSR" id="PIRSR016308-3"/>
    </source>
</evidence>
<dbReference type="Proteomes" id="UP000041254">
    <property type="component" value="Unassembled WGS sequence"/>
</dbReference>
<dbReference type="SMART" id="SM00165">
    <property type="entry name" value="UBA"/>
    <property type="match status" value="2"/>
</dbReference>
<dbReference type="VEuPathDB" id="CryptoDB:Vbra_21500"/>
<reference evidence="23 24" key="1">
    <citation type="submission" date="2014-11" db="EMBL/GenBank/DDBJ databases">
        <authorList>
            <person name="Zhu J."/>
            <person name="Qi W."/>
            <person name="Song R."/>
        </authorList>
    </citation>
    <scope>NUCLEOTIDE SEQUENCE [LARGE SCALE GENOMIC DNA]</scope>
</reference>
<evidence type="ECO:0000256" key="12">
    <source>
        <dbReference type="ARBA" id="ARBA00022833"/>
    </source>
</evidence>
<dbReference type="InterPro" id="IPR009060">
    <property type="entry name" value="UBA-like_sf"/>
</dbReference>
<dbReference type="Gene3D" id="1.10.8.10">
    <property type="entry name" value="DNA helicase RuvA subunit, C-terminal domain"/>
    <property type="match status" value="2"/>
</dbReference>
<dbReference type="InterPro" id="IPR015940">
    <property type="entry name" value="UBA"/>
</dbReference>
<dbReference type="InterPro" id="IPR018200">
    <property type="entry name" value="USP_CS"/>
</dbReference>
<evidence type="ECO:0000259" key="20">
    <source>
        <dbReference type="PROSITE" id="PS50030"/>
    </source>
</evidence>
<dbReference type="GO" id="GO:0006508">
    <property type="term" value="P:proteolysis"/>
    <property type="evidence" value="ECO:0007669"/>
    <property type="project" value="UniProtKB-KW"/>
</dbReference>
<keyword evidence="8 18" id="KW-0863">Zinc-finger</keyword>
<feature type="active site" description="Proton acceptor" evidence="16">
    <location>
        <position position="839"/>
    </location>
</feature>
<dbReference type="OMA" id="FVPCEHT"/>
<keyword evidence="10" id="KW-0378">Hydrolase</keyword>
<evidence type="ECO:0000256" key="2">
    <source>
        <dbReference type="ARBA" id="ARBA00009085"/>
    </source>
</evidence>
<evidence type="ECO:0000256" key="7">
    <source>
        <dbReference type="ARBA" id="ARBA00022737"/>
    </source>
</evidence>
<dbReference type="SUPFAM" id="SSF54001">
    <property type="entry name" value="Cysteine proteinases"/>
    <property type="match status" value="1"/>
</dbReference>
<keyword evidence="9" id="KW-0833">Ubl conjugation pathway</keyword>
<feature type="active site" description="Nucleophile" evidence="16">
    <location>
        <position position="338"/>
    </location>
</feature>
<dbReference type="GO" id="GO:0008270">
    <property type="term" value="F:zinc ion binding"/>
    <property type="evidence" value="ECO:0007669"/>
    <property type="project" value="UniProtKB-KW"/>
</dbReference>
<evidence type="ECO:0000313" key="23">
    <source>
        <dbReference type="EMBL" id="CEM14944.1"/>
    </source>
</evidence>
<dbReference type="EC" id="3.4.19.12" evidence="3"/>
<keyword evidence="6 17" id="KW-0479">Metal-binding</keyword>
<dbReference type="InterPro" id="IPR028889">
    <property type="entry name" value="USP"/>
</dbReference>
<evidence type="ECO:0000256" key="14">
    <source>
        <dbReference type="ARBA" id="ARBA00029889"/>
    </source>
</evidence>
<dbReference type="PANTHER" id="PTHR24006">
    <property type="entry name" value="UBIQUITIN CARBOXYL-TERMINAL HYDROLASE"/>
    <property type="match status" value="1"/>
</dbReference>
<comment type="similarity">
    <text evidence="2">Belongs to the peptidase C19 family.</text>
</comment>
<evidence type="ECO:0000256" key="13">
    <source>
        <dbReference type="ARBA" id="ARBA00029877"/>
    </source>
</evidence>
<dbReference type="InterPro" id="IPR013083">
    <property type="entry name" value="Znf_RING/FYVE/PHD"/>
</dbReference>
<keyword evidence="7" id="KW-0677">Repeat</keyword>
<dbReference type="PROSITE" id="PS00972">
    <property type="entry name" value="USP_1"/>
    <property type="match status" value="1"/>
</dbReference>
<dbReference type="PhylomeDB" id="A0A0G4FM77"/>
<feature type="binding site" evidence="17">
    <location>
        <position position="214"/>
    </location>
    <ligand>
        <name>Zn(2+)</name>
        <dbReference type="ChEBI" id="CHEBI:29105"/>
    </ligand>
</feature>
<proteinExistence type="inferred from homology"/>
<feature type="domain" description="USP" evidence="21">
    <location>
        <begin position="329"/>
        <end position="877"/>
    </location>
</feature>
<accession>A0A0G4FM77</accession>
<sequence length="882" mass="96976">MVSETELAAVRSAMLTVRVPNASDKVFKTECLFSFDTVESPDGLYINMRTFECFGRDFVQLDSERTGNKLYYHIKDVKIPKPQTEDTETGEAKKEPTKLAIGVEGGFMGGEAAFETISSTSVVVLPEGYEIPLPCQELPEIVIQCITGITAHSGGAIEDHLAAYEEEPPKPSKYAENLIQVANPPQIPPGNWRCAECGTGQNLWLNLSDGFIGCGRKLYSVWDGCVGGQEGAAIRHYQDTGCQYPLAVKLGTITAHTADVYSYAADEDTSVEDPYIAKHLAHFGINIQSLEKTEKTMTEMSIEHNIKYQWDRITEANKKLIRMDGPGYIGLKNLGNSCYMNSIVQVLCSLPEAQKKFFQHADEIFKTLPRDTSASSDFLTQLCKLCVGLLSDRYPQQHQAVMAKRKELAAEGVDNASLSEEGTSVSPGMFKSVVGKGHYEFSSGRQQDACEYYQHLINSMMAVAERLLPSRSPGAAAAAGIDFTRLFKYYEEHRYECPQTNRVKYKFNEEAFLLLPVPVECATNKEQVQEYEERKAKRQKTDEKAKEKEEEPIQPRVPFKACIDQYCGLGEVELRSEGRNIICHSRARPMTFPPYLWVVLKRFYQKPDWTTAKLEALVEMPSEIDLEMLRGKGPQPDETELPSEPDAATAGAGGGAAPAAAADAAPDEMVVAQLMSMGYSKNAAKRASLAAPNATADAALEWLFGHMDDPDLNDPPVTPQPAAAGGGGGGGGAAQLDDEKVANLMSMGFEKDQAECALLKTNMDVERAVDWLFSHTDTLAAEVAAMKAEREGGGNEASNGGGDVQMGGVSKKDQYLDGDGKYSLVGFVTQMGSNLACGHYVAHINKDGKWVVYNDRKVAISEEPPFEYGYMYLYRRKDYTPN</sequence>
<evidence type="ECO:0000256" key="6">
    <source>
        <dbReference type="ARBA" id="ARBA00022723"/>
    </source>
</evidence>
<dbReference type="Gene3D" id="3.90.70.10">
    <property type="entry name" value="Cysteine proteinases"/>
    <property type="match status" value="2"/>
</dbReference>
<organism evidence="23 24">
    <name type="scientific">Vitrella brassicaformis (strain CCMP3155)</name>
    <dbReference type="NCBI Taxonomy" id="1169540"/>
    <lineage>
        <taxon>Eukaryota</taxon>
        <taxon>Sar</taxon>
        <taxon>Alveolata</taxon>
        <taxon>Colpodellida</taxon>
        <taxon>Vitrellaceae</taxon>
        <taxon>Vitrella</taxon>
    </lineage>
</organism>
<dbReference type="AlphaFoldDB" id="A0A0G4FM77"/>
<evidence type="ECO:0000256" key="16">
    <source>
        <dbReference type="PIRSR" id="PIRSR016308-1"/>
    </source>
</evidence>
<dbReference type="PIRSF" id="PIRSF016308">
    <property type="entry name" value="UBP"/>
    <property type="match status" value="1"/>
</dbReference>
<dbReference type="Gene3D" id="3.30.40.10">
    <property type="entry name" value="Zinc/RING finger domain, C3HC4 (zinc finger)"/>
    <property type="match status" value="2"/>
</dbReference>
<dbReference type="InterPro" id="IPR050164">
    <property type="entry name" value="Peptidase_C19"/>
</dbReference>
<dbReference type="InParanoid" id="A0A0G4FM77"/>
<name>A0A0G4FM77_VITBC</name>
<feature type="region of interest" description="Disordered" evidence="19">
    <location>
        <begin position="629"/>
        <end position="660"/>
    </location>
</feature>
<evidence type="ECO:0000256" key="15">
    <source>
        <dbReference type="ARBA" id="ARBA00032096"/>
    </source>
</evidence>
<keyword evidence="5" id="KW-0645">Protease</keyword>
<protein>
    <recommendedName>
        <fullName evidence="4">Ubiquitin carboxyl-terminal hydrolase 14</fullName>
        <ecNumber evidence="3">3.4.19.12</ecNumber>
    </recommendedName>
    <alternativeName>
        <fullName evidence="13">Deubiquitinating enzyme 14</fullName>
    </alternativeName>
    <alternativeName>
        <fullName evidence="14">Ubiquitin thioesterase 14</fullName>
    </alternativeName>
    <alternativeName>
        <fullName evidence="15">Ubiquitin-specific-processing protease 14</fullName>
    </alternativeName>
</protein>
<keyword evidence="12 17" id="KW-0862">Zinc</keyword>
<dbReference type="PROSITE" id="PS50271">
    <property type="entry name" value="ZF_UBP"/>
    <property type="match status" value="1"/>
</dbReference>
<dbReference type="Pfam" id="PF17807">
    <property type="entry name" value="zf-UBP_var"/>
    <property type="match status" value="1"/>
</dbReference>
<evidence type="ECO:0000256" key="4">
    <source>
        <dbReference type="ARBA" id="ARBA00014611"/>
    </source>
</evidence>
<evidence type="ECO:0000256" key="10">
    <source>
        <dbReference type="ARBA" id="ARBA00022801"/>
    </source>
</evidence>
<dbReference type="CDD" id="cd14386">
    <property type="entry name" value="UBA2_UBP5"/>
    <property type="match status" value="1"/>
</dbReference>
<dbReference type="GO" id="GO:0005829">
    <property type="term" value="C:cytosol"/>
    <property type="evidence" value="ECO:0007669"/>
    <property type="project" value="TreeGrafter"/>
</dbReference>
<feature type="binding site" evidence="17">
    <location>
        <position position="197"/>
    </location>
    <ligand>
        <name>Zn(2+)</name>
        <dbReference type="ChEBI" id="CHEBI:29105"/>
    </ligand>
</feature>
<evidence type="ECO:0000259" key="22">
    <source>
        <dbReference type="PROSITE" id="PS50271"/>
    </source>
</evidence>
<evidence type="ECO:0000256" key="18">
    <source>
        <dbReference type="PROSITE-ProRule" id="PRU00502"/>
    </source>
</evidence>
<dbReference type="PANTHER" id="PTHR24006:SF664">
    <property type="entry name" value="UBIQUITIN CARBOXYL-TERMINAL HYDROLASE"/>
    <property type="match status" value="1"/>
</dbReference>
<dbReference type="SMART" id="SM00290">
    <property type="entry name" value="ZnF_UBP"/>
    <property type="match status" value="1"/>
</dbReference>
<evidence type="ECO:0000313" key="24">
    <source>
        <dbReference type="Proteomes" id="UP000041254"/>
    </source>
</evidence>
<feature type="region of interest" description="Disordered" evidence="19">
    <location>
        <begin position="532"/>
        <end position="551"/>
    </location>
</feature>
<evidence type="ECO:0000256" key="5">
    <source>
        <dbReference type="ARBA" id="ARBA00022670"/>
    </source>
</evidence>
<feature type="domain" description="UBA" evidence="20">
    <location>
        <begin position="665"/>
        <end position="706"/>
    </location>
</feature>